<gene>
    <name evidence="2" type="ORF">CRE_02829</name>
</gene>
<evidence type="ECO:0000256" key="1">
    <source>
        <dbReference type="SAM" id="Phobius"/>
    </source>
</evidence>
<dbReference type="Proteomes" id="UP000008281">
    <property type="component" value="Unassembled WGS sequence"/>
</dbReference>
<dbReference type="HOGENOM" id="CLU_2724620_0_0_1"/>
<evidence type="ECO:0000313" key="3">
    <source>
        <dbReference type="Proteomes" id="UP000008281"/>
    </source>
</evidence>
<sequence>MAHWIVSLSMDTYSEWTINSFNGEAAGFLWRPLQMFVMLLTTNSIVTGMTLYWISYSILPSVQTIWLPDRIH</sequence>
<name>E3LX75_CAERE</name>
<evidence type="ECO:0000313" key="2">
    <source>
        <dbReference type="EMBL" id="EFO83719.1"/>
    </source>
</evidence>
<dbReference type="InParanoid" id="E3LX75"/>
<keyword evidence="1" id="KW-0472">Membrane</keyword>
<keyword evidence="1" id="KW-1133">Transmembrane helix</keyword>
<keyword evidence="1" id="KW-0812">Transmembrane</keyword>
<dbReference type="AlphaFoldDB" id="E3LX75"/>
<reference evidence="2" key="1">
    <citation type="submission" date="2007-07" db="EMBL/GenBank/DDBJ databases">
        <title>PCAP assembly of the Caenorhabditis remanei genome.</title>
        <authorList>
            <consortium name="The Caenorhabditis remanei Sequencing Consortium"/>
            <person name="Wilson R.K."/>
        </authorList>
    </citation>
    <scope>NUCLEOTIDE SEQUENCE [LARGE SCALE GENOMIC DNA]</scope>
    <source>
        <strain evidence="2">PB4641</strain>
    </source>
</reference>
<feature type="transmembrane region" description="Helical" evidence="1">
    <location>
        <begin position="33"/>
        <end position="54"/>
    </location>
</feature>
<accession>E3LX75</accession>
<organism evidence="3">
    <name type="scientific">Caenorhabditis remanei</name>
    <name type="common">Caenorhabditis vulgaris</name>
    <dbReference type="NCBI Taxonomy" id="31234"/>
    <lineage>
        <taxon>Eukaryota</taxon>
        <taxon>Metazoa</taxon>
        <taxon>Ecdysozoa</taxon>
        <taxon>Nematoda</taxon>
        <taxon>Chromadorea</taxon>
        <taxon>Rhabditida</taxon>
        <taxon>Rhabditina</taxon>
        <taxon>Rhabditomorpha</taxon>
        <taxon>Rhabditoidea</taxon>
        <taxon>Rhabditidae</taxon>
        <taxon>Peloderinae</taxon>
        <taxon>Caenorhabditis</taxon>
    </lineage>
</organism>
<proteinExistence type="predicted"/>
<dbReference type="EMBL" id="DS268417">
    <property type="protein sequence ID" value="EFO83719.1"/>
    <property type="molecule type" value="Genomic_DNA"/>
</dbReference>
<keyword evidence="3" id="KW-1185">Reference proteome</keyword>
<protein>
    <submittedName>
        <fullName evidence="2">Uncharacterized protein</fullName>
    </submittedName>
</protein>